<dbReference type="RefSeq" id="WP_188414614.1">
    <property type="nucleotide sequence ID" value="NZ_BMDO01000002.1"/>
</dbReference>
<evidence type="ECO:0000256" key="1">
    <source>
        <dbReference type="SAM" id="SignalP"/>
    </source>
</evidence>
<comment type="caution">
    <text evidence="2">The sequence shown here is derived from an EMBL/GenBank/DDBJ whole genome shotgun (WGS) entry which is preliminary data.</text>
</comment>
<name>A0A917N2B3_9SPHI</name>
<evidence type="ECO:0000313" key="2">
    <source>
        <dbReference type="EMBL" id="GGI49897.1"/>
    </source>
</evidence>
<protein>
    <recommendedName>
        <fullName evidence="4">Fumarate hydratase</fullName>
    </recommendedName>
</protein>
<accession>A0A917N2B3</accession>
<evidence type="ECO:0000313" key="3">
    <source>
        <dbReference type="Proteomes" id="UP000662074"/>
    </source>
</evidence>
<dbReference type="EMBL" id="BMDO01000002">
    <property type="protein sequence ID" value="GGI49897.1"/>
    <property type="molecule type" value="Genomic_DNA"/>
</dbReference>
<feature type="signal peptide" evidence="1">
    <location>
        <begin position="1"/>
        <end position="32"/>
    </location>
</feature>
<reference evidence="2" key="1">
    <citation type="journal article" date="2014" name="Int. J. Syst. Evol. Microbiol.">
        <title>Complete genome sequence of Corynebacterium casei LMG S-19264T (=DSM 44701T), isolated from a smear-ripened cheese.</title>
        <authorList>
            <consortium name="US DOE Joint Genome Institute (JGI-PGF)"/>
            <person name="Walter F."/>
            <person name="Albersmeier A."/>
            <person name="Kalinowski J."/>
            <person name="Ruckert C."/>
        </authorList>
    </citation>
    <scope>NUCLEOTIDE SEQUENCE</scope>
    <source>
        <strain evidence="2">CCM 8711</strain>
    </source>
</reference>
<keyword evidence="1" id="KW-0732">Signal</keyword>
<dbReference type="Proteomes" id="UP000662074">
    <property type="component" value="Unassembled WGS sequence"/>
</dbReference>
<organism evidence="2 3">
    <name type="scientific">Mucilaginibacter galii</name>
    <dbReference type="NCBI Taxonomy" id="2005073"/>
    <lineage>
        <taxon>Bacteria</taxon>
        <taxon>Pseudomonadati</taxon>
        <taxon>Bacteroidota</taxon>
        <taxon>Sphingobacteriia</taxon>
        <taxon>Sphingobacteriales</taxon>
        <taxon>Sphingobacteriaceae</taxon>
        <taxon>Mucilaginibacter</taxon>
    </lineage>
</organism>
<dbReference type="PROSITE" id="PS51257">
    <property type="entry name" value="PROKAR_LIPOPROTEIN"/>
    <property type="match status" value="1"/>
</dbReference>
<reference evidence="2" key="2">
    <citation type="submission" date="2020-09" db="EMBL/GenBank/DDBJ databases">
        <authorList>
            <person name="Sun Q."/>
            <person name="Sedlacek I."/>
        </authorList>
    </citation>
    <scope>NUCLEOTIDE SEQUENCE</scope>
    <source>
        <strain evidence="2">CCM 8711</strain>
    </source>
</reference>
<gene>
    <name evidence="2" type="ORF">GCM10011425_11090</name>
</gene>
<evidence type="ECO:0008006" key="4">
    <source>
        <dbReference type="Google" id="ProtNLM"/>
    </source>
</evidence>
<dbReference type="AlphaFoldDB" id="A0A917N2B3"/>
<proteinExistence type="predicted"/>
<feature type="chain" id="PRO_5037800922" description="Fumarate hydratase" evidence="1">
    <location>
        <begin position="33"/>
        <end position="175"/>
    </location>
</feature>
<sequence>MIKEPFAFNLSPLTLLVLGSCLLFLSSCSSNPAFQGKGQGYVQGEWQQKAEAVDQQLLTSTLYHFKFSCDSFFVAMQTTSKVNYGADTCMNSGHWAEYAKGKYEQHTDTLVMKGFFCNADYSLKNIGGCFRAGVYEEYFKTAKIADTLLRLTSTSSVMPINLHLIKRTTCVPKPL</sequence>
<keyword evidence="3" id="KW-1185">Reference proteome</keyword>